<evidence type="ECO:0000259" key="1">
    <source>
        <dbReference type="Pfam" id="PF01248"/>
    </source>
</evidence>
<dbReference type="InterPro" id="IPR029064">
    <property type="entry name" value="Ribosomal_eL30-like_sf"/>
</dbReference>
<keyword evidence="3" id="KW-1185">Reference proteome</keyword>
<gene>
    <name evidence="2" type="ORF">EIO64_15705</name>
</gene>
<dbReference type="RefSeq" id="WP_025544826.1">
    <property type="nucleotide sequence ID" value="NZ_CAUWCU010000083.1"/>
</dbReference>
<dbReference type="AlphaFoldDB" id="A0A4D7B1Z8"/>
<proteinExistence type="predicted"/>
<evidence type="ECO:0000313" key="3">
    <source>
        <dbReference type="Proteomes" id="UP000298642"/>
    </source>
</evidence>
<reference evidence="3" key="1">
    <citation type="submission" date="2018-12" db="EMBL/GenBank/DDBJ databases">
        <title>Dusodibacter welbiota gen. nov., sp. nov., isolated from human faeces and emended description of the Oscillibacter genus.</title>
        <authorList>
            <person name="Le Roy T."/>
            <person name="Van der Smissen P."/>
            <person name="Delzenne N."/>
            <person name="Muccioli G."/>
            <person name="Collet J.F."/>
            <person name="Cani P.D."/>
        </authorList>
    </citation>
    <scope>NUCLEOTIDE SEQUENCE [LARGE SCALE GENOMIC DNA]</scope>
    <source>
        <strain evidence="3">J115</strain>
    </source>
</reference>
<dbReference type="SUPFAM" id="SSF55315">
    <property type="entry name" value="L30e-like"/>
    <property type="match status" value="1"/>
</dbReference>
<accession>A0A4D7B1Z8</accession>
<dbReference type="GeneID" id="89522651"/>
<dbReference type="Pfam" id="PF01248">
    <property type="entry name" value="Ribosomal_L7Ae"/>
    <property type="match status" value="1"/>
</dbReference>
<feature type="domain" description="Ribosomal protein eL8/eL30/eS12/Gadd45" evidence="1">
    <location>
        <begin position="11"/>
        <end position="79"/>
    </location>
</feature>
<sequence>MISELASQEKVIGVKQSRKAIREGRAKRVYLACDADPAITEPVAASCAEAGIPVETDYTLSQLGQACRISVGASVVAVLSA</sequence>
<protein>
    <submittedName>
        <fullName evidence="2">Ribosomal L7Ae/L30e/S12e/Gadd45 family protein</fullName>
    </submittedName>
</protein>
<dbReference type="InterPro" id="IPR004038">
    <property type="entry name" value="Ribosomal_eL8/eL30/eS12/Gad45"/>
</dbReference>
<name>A0A4D7B1Z8_9FIRM</name>
<evidence type="ECO:0000313" key="2">
    <source>
        <dbReference type="EMBL" id="QCI60467.1"/>
    </source>
</evidence>
<dbReference type="EMBL" id="CP034413">
    <property type="protein sequence ID" value="QCI60467.1"/>
    <property type="molecule type" value="Genomic_DNA"/>
</dbReference>
<dbReference type="Proteomes" id="UP000298642">
    <property type="component" value="Chromosome"/>
</dbReference>
<dbReference type="KEGG" id="obj:EIO64_15705"/>
<organism evidence="2 3">
    <name type="scientific">Dysosmobacter welbionis</name>
    <dbReference type="NCBI Taxonomy" id="2093857"/>
    <lineage>
        <taxon>Bacteria</taxon>
        <taxon>Bacillati</taxon>
        <taxon>Bacillota</taxon>
        <taxon>Clostridia</taxon>
        <taxon>Eubacteriales</taxon>
        <taxon>Oscillospiraceae</taxon>
        <taxon>Dysosmobacter</taxon>
    </lineage>
</organism>
<dbReference type="Gene3D" id="3.30.1330.30">
    <property type="match status" value="1"/>
</dbReference>